<keyword evidence="10" id="KW-1185">Reference proteome</keyword>
<dbReference type="PRINTS" id="PR01506">
    <property type="entry name" value="TATBPROTEIN"/>
</dbReference>
<comment type="caution">
    <text evidence="9">The sequence shown here is derived from an EMBL/GenBank/DDBJ whole genome shotgun (WGS) entry which is preliminary data.</text>
</comment>
<evidence type="ECO:0000256" key="6">
    <source>
        <dbReference type="ARBA" id="ARBA00023010"/>
    </source>
</evidence>
<feature type="region of interest" description="Disordered" evidence="8">
    <location>
        <begin position="77"/>
        <end position="204"/>
    </location>
</feature>
<dbReference type="Pfam" id="PF02416">
    <property type="entry name" value="TatA_B_E"/>
    <property type="match status" value="1"/>
</dbReference>
<evidence type="ECO:0000256" key="1">
    <source>
        <dbReference type="ARBA" id="ARBA00004167"/>
    </source>
</evidence>
<dbReference type="Proteomes" id="UP001597277">
    <property type="component" value="Unassembled WGS sequence"/>
</dbReference>
<accession>A0ABW4KZ94</accession>
<dbReference type="EMBL" id="JBHUEE010000001">
    <property type="protein sequence ID" value="MFD1716685.1"/>
    <property type="molecule type" value="Genomic_DNA"/>
</dbReference>
<evidence type="ECO:0000313" key="10">
    <source>
        <dbReference type="Proteomes" id="UP001597277"/>
    </source>
</evidence>
<keyword evidence="7" id="KW-0472">Membrane</keyword>
<feature type="compositionally biased region" description="Acidic residues" evidence="8">
    <location>
        <begin position="188"/>
        <end position="204"/>
    </location>
</feature>
<evidence type="ECO:0000256" key="7">
    <source>
        <dbReference type="ARBA" id="ARBA00023136"/>
    </source>
</evidence>
<sequence>MFGINGGELVVLAILAFLLIGPERLPELAQQLARVTREVKRIAMGAREKVREELGPEFDDLAALDPRQYDPRRIVREALAEDDPPPRPSRPRAARRPSERPAARRTGSGGSTGAAAATAAGAAAVAAGANRSSAQGEHSADSGDGAGETAQTSAASGDGTAAGSAEAASGNGTATGDRSGNGRATPPSEDEAESYLVPFDDEAT</sequence>
<keyword evidence="3" id="KW-0812">Transmembrane</keyword>
<evidence type="ECO:0000256" key="3">
    <source>
        <dbReference type="ARBA" id="ARBA00022692"/>
    </source>
</evidence>
<comment type="subcellular location">
    <subcellularLocation>
        <location evidence="1">Membrane</location>
        <topology evidence="1">Single-pass membrane protein</topology>
    </subcellularLocation>
</comment>
<keyword evidence="6" id="KW-0811">Translocation</keyword>
<dbReference type="InterPro" id="IPR003369">
    <property type="entry name" value="TatA/B/E"/>
</dbReference>
<name>A0ABW4KZ94_9MICO</name>
<evidence type="ECO:0000256" key="5">
    <source>
        <dbReference type="ARBA" id="ARBA00022989"/>
    </source>
</evidence>
<keyword evidence="2" id="KW-0813">Transport</keyword>
<proteinExistence type="predicted"/>
<evidence type="ECO:0000256" key="2">
    <source>
        <dbReference type="ARBA" id="ARBA00022448"/>
    </source>
</evidence>
<evidence type="ECO:0000256" key="8">
    <source>
        <dbReference type="SAM" id="MobiDB-lite"/>
    </source>
</evidence>
<evidence type="ECO:0000313" key="9">
    <source>
        <dbReference type="EMBL" id="MFD1716685.1"/>
    </source>
</evidence>
<dbReference type="RefSeq" id="WP_388002111.1">
    <property type="nucleotide sequence ID" value="NZ_JBHUEE010000001.1"/>
</dbReference>
<gene>
    <name evidence="9" type="ORF">ACFSE6_02475</name>
</gene>
<reference evidence="10" key="1">
    <citation type="journal article" date="2019" name="Int. J. Syst. Evol. Microbiol.">
        <title>The Global Catalogue of Microorganisms (GCM) 10K type strain sequencing project: providing services to taxonomists for standard genome sequencing and annotation.</title>
        <authorList>
            <consortium name="The Broad Institute Genomics Platform"/>
            <consortium name="The Broad Institute Genome Sequencing Center for Infectious Disease"/>
            <person name="Wu L."/>
            <person name="Ma J."/>
        </authorList>
    </citation>
    <scope>NUCLEOTIDE SEQUENCE [LARGE SCALE GENOMIC DNA]</scope>
    <source>
        <strain evidence="10">JCM 17130</strain>
    </source>
</reference>
<protein>
    <submittedName>
        <fullName evidence="9">Twin-arginine translocase TatA/TatE family subunit</fullName>
    </submittedName>
</protein>
<feature type="compositionally biased region" description="Low complexity" evidence="8">
    <location>
        <begin position="149"/>
        <end position="176"/>
    </location>
</feature>
<organism evidence="9 10">
    <name type="scientific">Georgenia deserti</name>
    <dbReference type="NCBI Taxonomy" id="2093781"/>
    <lineage>
        <taxon>Bacteria</taxon>
        <taxon>Bacillati</taxon>
        <taxon>Actinomycetota</taxon>
        <taxon>Actinomycetes</taxon>
        <taxon>Micrococcales</taxon>
        <taxon>Bogoriellaceae</taxon>
        <taxon>Georgenia</taxon>
    </lineage>
</organism>
<feature type="compositionally biased region" description="Low complexity" evidence="8">
    <location>
        <begin position="113"/>
        <end position="134"/>
    </location>
</feature>
<keyword evidence="4" id="KW-0653">Protein transport</keyword>
<keyword evidence="5" id="KW-1133">Transmembrane helix</keyword>
<dbReference type="Gene3D" id="1.20.5.3310">
    <property type="match status" value="1"/>
</dbReference>
<evidence type="ECO:0000256" key="4">
    <source>
        <dbReference type="ARBA" id="ARBA00022927"/>
    </source>
</evidence>